<feature type="active site" description="Charge relay system" evidence="5">
    <location>
        <position position="415"/>
    </location>
</feature>
<evidence type="ECO:0000256" key="5">
    <source>
        <dbReference type="PROSITE-ProRule" id="PRU01240"/>
    </source>
</evidence>
<feature type="domain" description="Peptidase S8/S53" evidence="7">
    <location>
        <begin position="150"/>
        <end position="469"/>
    </location>
</feature>
<gene>
    <name evidence="8" type="ORF">C491_12460</name>
</gene>
<dbReference type="SUPFAM" id="SSF52743">
    <property type="entry name" value="Subtilisin-like"/>
    <property type="match status" value="1"/>
</dbReference>
<evidence type="ECO:0000256" key="3">
    <source>
        <dbReference type="ARBA" id="ARBA00022801"/>
    </source>
</evidence>
<keyword evidence="3 5" id="KW-0378">Hydrolase</keyword>
<evidence type="ECO:0000256" key="2">
    <source>
        <dbReference type="ARBA" id="ARBA00022670"/>
    </source>
</evidence>
<protein>
    <submittedName>
        <fullName evidence="8">Peptidase S8/S53 subtilisin kexin sedolisin</fullName>
    </submittedName>
</protein>
<dbReference type="GO" id="GO:0006508">
    <property type="term" value="P:proteolysis"/>
    <property type="evidence" value="ECO:0007669"/>
    <property type="project" value="UniProtKB-KW"/>
</dbReference>
<dbReference type="RefSeq" id="WP_005556683.1">
    <property type="nucleotide sequence ID" value="NZ_AOIB01000026.1"/>
</dbReference>
<dbReference type="PRINTS" id="PR00723">
    <property type="entry name" value="SUBTILISIN"/>
</dbReference>
<organism evidence="8 9">
    <name type="scientific">Natronococcus amylolyticus DSM 10524</name>
    <dbReference type="NCBI Taxonomy" id="1227497"/>
    <lineage>
        <taxon>Archaea</taxon>
        <taxon>Methanobacteriati</taxon>
        <taxon>Methanobacteriota</taxon>
        <taxon>Stenosarchaea group</taxon>
        <taxon>Halobacteria</taxon>
        <taxon>Halobacteriales</taxon>
        <taxon>Natrialbaceae</taxon>
        <taxon>Natronococcus</taxon>
    </lineage>
</organism>
<proteinExistence type="inferred from homology"/>
<feature type="active site" description="Charge relay system" evidence="5">
    <location>
        <position position="159"/>
    </location>
</feature>
<dbReference type="PROSITE" id="PS00136">
    <property type="entry name" value="SUBTILASE_ASP"/>
    <property type="match status" value="1"/>
</dbReference>
<dbReference type="PANTHER" id="PTHR43806:SF11">
    <property type="entry name" value="CEREVISIN-RELATED"/>
    <property type="match status" value="1"/>
</dbReference>
<dbReference type="EMBL" id="AOIB01000026">
    <property type="protein sequence ID" value="ELY56817.1"/>
    <property type="molecule type" value="Genomic_DNA"/>
</dbReference>
<dbReference type="InterPro" id="IPR050131">
    <property type="entry name" value="Peptidase_S8_subtilisin-like"/>
</dbReference>
<dbReference type="InterPro" id="IPR036852">
    <property type="entry name" value="Peptidase_S8/S53_dom_sf"/>
</dbReference>
<dbReference type="Proteomes" id="UP000011688">
    <property type="component" value="Unassembled WGS sequence"/>
</dbReference>
<dbReference type="Pfam" id="PF00082">
    <property type="entry name" value="Peptidase_S8"/>
    <property type="match status" value="1"/>
</dbReference>
<evidence type="ECO:0000256" key="6">
    <source>
        <dbReference type="RuleBase" id="RU003355"/>
    </source>
</evidence>
<feature type="active site" description="Charge relay system" evidence="5">
    <location>
        <position position="203"/>
    </location>
</feature>
<dbReference type="OrthoDB" id="27270at2157"/>
<dbReference type="InterPro" id="IPR000209">
    <property type="entry name" value="Peptidase_S8/S53_dom"/>
</dbReference>
<comment type="similarity">
    <text evidence="1 5 6">Belongs to the peptidase S8 family.</text>
</comment>
<dbReference type="InterPro" id="IPR006311">
    <property type="entry name" value="TAT_signal"/>
</dbReference>
<accession>L9X5C2</accession>
<dbReference type="InterPro" id="IPR023828">
    <property type="entry name" value="Peptidase_S8_Ser-AS"/>
</dbReference>
<keyword evidence="4 5" id="KW-0720">Serine protease</keyword>
<reference evidence="8 9" key="1">
    <citation type="journal article" date="2014" name="PLoS Genet.">
        <title>Phylogenetically driven sequencing of extremely halophilic archaea reveals strategies for static and dynamic osmo-response.</title>
        <authorList>
            <person name="Becker E.A."/>
            <person name="Seitzer P.M."/>
            <person name="Tritt A."/>
            <person name="Larsen D."/>
            <person name="Krusor M."/>
            <person name="Yao A.I."/>
            <person name="Wu D."/>
            <person name="Madern D."/>
            <person name="Eisen J.A."/>
            <person name="Darling A.E."/>
            <person name="Facciotti M.T."/>
        </authorList>
    </citation>
    <scope>NUCLEOTIDE SEQUENCE [LARGE SCALE GENOMIC DNA]</scope>
    <source>
        <strain evidence="8 9">DSM 10524</strain>
    </source>
</reference>
<sequence>MTDTTNSTTETRTDAASASTRRRFVAGVGAAGLATTLPFAGSAAADETIVDETLDTASDALQETLVVFEENDQVDRLAELDLALGYHSFAVLPVGYTELTGEQLLAVADWDEVRYVSANRDLEYFNDDSRETTGADRVQDGEDLETAYTGENVHTAVIDTGVDGAHPDLEGNLEANWQWVGDPLEQDVLWEDLGPVNTDDNGHGTHCCGTVGGDGTESDGEYKGIAPDTALTSYSANLSLTLVTIVAAYDHMIERKQSGETDIQVVSNSYGLAEDEDYDPNDPGNVATWHAFEADILPVFAAGNDGPETNTLNFYTRGPHVLGVAATEADQTVTDFSSRGRSPDFDGVTNYDRETAFENHQAFYSGDDPDGPLGVYRNGVAAKGGSVMSTLNPTHALQATETDEEIFYGRLSGTSMACPGVAGCATLVVDAYYETHGEYPDAIDVLKTLEATAVEDVHDDYTAESVGAGFADVYAAVERAEADDLADFGEATIAPGGE</sequence>
<dbReference type="InterPro" id="IPR022398">
    <property type="entry name" value="Peptidase_S8_His-AS"/>
</dbReference>
<dbReference type="PROSITE" id="PS51318">
    <property type="entry name" value="TAT"/>
    <property type="match status" value="1"/>
</dbReference>
<dbReference type="eggNOG" id="arCOG00702">
    <property type="taxonomic scope" value="Archaea"/>
</dbReference>
<evidence type="ECO:0000259" key="7">
    <source>
        <dbReference type="Pfam" id="PF00082"/>
    </source>
</evidence>
<evidence type="ECO:0000313" key="9">
    <source>
        <dbReference type="Proteomes" id="UP000011688"/>
    </source>
</evidence>
<evidence type="ECO:0000313" key="8">
    <source>
        <dbReference type="EMBL" id="ELY56817.1"/>
    </source>
</evidence>
<dbReference type="AlphaFoldDB" id="L9X5C2"/>
<dbReference type="GO" id="GO:0004252">
    <property type="term" value="F:serine-type endopeptidase activity"/>
    <property type="evidence" value="ECO:0007669"/>
    <property type="project" value="UniProtKB-UniRule"/>
</dbReference>
<name>L9X5C2_9EURY</name>
<dbReference type="InterPro" id="IPR023827">
    <property type="entry name" value="Peptidase_S8_Asp-AS"/>
</dbReference>
<dbReference type="PROSITE" id="PS51892">
    <property type="entry name" value="SUBTILASE"/>
    <property type="match status" value="1"/>
</dbReference>
<keyword evidence="2 5" id="KW-0645">Protease</keyword>
<dbReference type="STRING" id="1227497.C491_12460"/>
<dbReference type="Gene3D" id="3.40.50.200">
    <property type="entry name" value="Peptidase S8/S53 domain"/>
    <property type="match status" value="1"/>
</dbReference>
<comment type="caution">
    <text evidence="8">The sequence shown here is derived from an EMBL/GenBank/DDBJ whole genome shotgun (WGS) entry which is preliminary data.</text>
</comment>
<dbReference type="InterPro" id="IPR015500">
    <property type="entry name" value="Peptidase_S8_subtilisin-rel"/>
</dbReference>
<dbReference type="PANTHER" id="PTHR43806">
    <property type="entry name" value="PEPTIDASE S8"/>
    <property type="match status" value="1"/>
</dbReference>
<dbReference type="PROSITE" id="PS00138">
    <property type="entry name" value="SUBTILASE_SER"/>
    <property type="match status" value="1"/>
</dbReference>
<evidence type="ECO:0000256" key="4">
    <source>
        <dbReference type="ARBA" id="ARBA00022825"/>
    </source>
</evidence>
<dbReference type="PROSITE" id="PS00137">
    <property type="entry name" value="SUBTILASE_HIS"/>
    <property type="match status" value="1"/>
</dbReference>
<evidence type="ECO:0000256" key="1">
    <source>
        <dbReference type="ARBA" id="ARBA00011073"/>
    </source>
</evidence>
<keyword evidence="9" id="KW-1185">Reference proteome</keyword>